<evidence type="ECO:0000256" key="1">
    <source>
        <dbReference type="SAM" id="MobiDB-lite"/>
    </source>
</evidence>
<gene>
    <name evidence="2" type="ORF">QWZ18_17170</name>
</gene>
<reference evidence="3" key="1">
    <citation type="journal article" date="2019" name="Int. J. Syst. Evol. Microbiol.">
        <title>The Global Catalogue of Microorganisms (GCM) 10K type strain sequencing project: providing services to taxonomists for standard genome sequencing and annotation.</title>
        <authorList>
            <consortium name="The Broad Institute Genomics Platform"/>
            <consortium name="The Broad Institute Genome Sequencing Center for Infectious Disease"/>
            <person name="Wu L."/>
            <person name="Ma J."/>
        </authorList>
    </citation>
    <scope>NUCLEOTIDE SEQUENCE [LARGE SCALE GENOMIC DNA]</scope>
    <source>
        <strain evidence="3">CECT 7806</strain>
    </source>
</reference>
<evidence type="ECO:0000313" key="3">
    <source>
        <dbReference type="Proteomes" id="UP001244297"/>
    </source>
</evidence>
<dbReference type="Proteomes" id="UP001244297">
    <property type="component" value="Unassembled WGS sequence"/>
</dbReference>
<keyword evidence="3" id="KW-1185">Reference proteome</keyword>
<feature type="region of interest" description="Disordered" evidence="1">
    <location>
        <begin position="1"/>
        <end position="28"/>
    </location>
</feature>
<dbReference type="EMBL" id="JAUFPT010000058">
    <property type="protein sequence ID" value="MDN3572348.1"/>
    <property type="molecule type" value="Genomic_DNA"/>
</dbReference>
<feature type="compositionally biased region" description="Low complexity" evidence="1">
    <location>
        <begin position="11"/>
        <end position="20"/>
    </location>
</feature>
<comment type="caution">
    <text evidence="2">The sequence shown here is derived from an EMBL/GenBank/DDBJ whole genome shotgun (WGS) entry which is preliminary data.</text>
</comment>
<sequence>MTAAPVPTSSLLDDALADADQQISETERRRERQVRLLHELDEGTQARACAERLLWEIEWTLSLNLMHRTLIQALLRATP</sequence>
<dbReference type="RefSeq" id="WP_238285101.1">
    <property type="nucleotide sequence ID" value="NZ_BPQS01000002.1"/>
</dbReference>
<accession>A0ABT8AR15</accession>
<name>A0ABT8AR15_9HYPH</name>
<proteinExistence type="predicted"/>
<organism evidence="2 3">
    <name type="scientific">Methylobacterium longum</name>
    <dbReference type="NCBI Taxonomy" id="767694"/>
    <lineage>
        <taxon>Bacteria</taxon>
        <taxon>Pseudomonadati</taxon>
        <taxon>Pseudomonadota</taxon>
        <taxon>Alphaproteobacteria</taxon>
        <taxon>Hyphomicrobiales</taxon>
        <taxon>Methylobacteriaceae</taxon>
        <taxon>Methylobacterium</taxon>
    </lineage>
</organism>
<protein>
    <submittedName>
        <fullName evidence="2">Uncharacterized protein</fullName>
    </submittedName>
</protein>
<evidence type="ECO:0000313" key="2">
    <source>
        <dbReference type="EMBL" id="MDN3572348.1"/>
    </source>
</evidence>